<evidence type="ECO:0000256" key="4">
    <source>
        <dbReference type="ARBA" id="ARBA00023136"/>
    </source>
</evidence>
<comment type="subcellular location">
    <subcellularLocation>
        <location evidence="1">Membrane</location>
        <topology evidence="1">Multi-pass membrane protein</topology>
    </subcellularLocation>
</comment>
<dbReference type="AlphaFoldDB" id="A0AAD4XSQ6"/>
<dbReference type="PANTHER" id="PTHR14154">
    <property type="entry name" value="UPF0041 BRAIN PROTEIN 44-RELATED"/>
    <property type="match status" value="1"/>
</dbReference>
<evidence type="ECO:0000256" key="5">
    <source>
        <dbReference type="SAM" id="MobiDB-lite"/>
    </source>
</evidence>
<feature type="region of interest" description="Disordered" evidence="5">
    <location>
        <begin position="67"/>
        <end position="91"/>
    </location>
</feature>
<dbReference type="EMBL" id="JAJJMB010005149">
    <property type="protein sequence ID" value="KAI3940389.1"/>
    <property type="molecule type" value="Genomic_DNA"/>
</dbReference>
<keyword evidence="2" id="KW-0812">Transmembrane</keyword>
<evidence type="ECO:0000256" key="1">
    <source>
        <dbReference type="ARBA" id="ARBA00004141"/>
    </source>
</evidence>
<keyword evidence="7" id="KW-1185">Reference proteome</keyword>
<dbReference type="GO" id="GO:0016020">
    <property type="term" value="C:membrane"/>
    <property type="evidence" value="ECO:0007669"/>
    <property type="project" value="UniProtKB-SubCell"/>
</dbReference>
<reference evidence="6" key="1">
    <citation type="submission" date="2022-04" db="EMBL/GenBank/DDBJ databases">
        <title>A functionally conserved STORR gene fusion in Papaver species that diverged 16.8 million years ago.</title>
        <authorList>
            <person name="Catania T."/>
        </authorList>
    </citation>
    <scope>NUCLEOTIDE SEQUENCE</scope>
    <source>
        <strain evidence="6">S-188037</strain>
    </source>
</reference>
<organism evidence="6 7">
    <name type="scientific">Papaver atlanticum</name>
    <dbReference type="NCBI Taxonomy" id="357466"/>
    <lineage>
        <taxon>Eukaryota</taxon>
        <taxon>Viridiplantae</taxon>
        <taxon>Streptophyta</taxon>
        <taxon>Embryophyta</taxon>
        <taxon>Tracheophyta</taxon>
        <taxon>Spermatophyta</taxon>
        <taxon>Magnoliopsida</taxon>
        <taxon>Ranunculales</taxon>
        <taxon>Papaveraceae</taxon>
        <taxon>Papaveroideae</taxon>
        <taxon>Papaver</taxon>
    </lineage>
</organism>
<evidence type="ECO:0000256" key="2">
    <source>
        <dbReference type="ARBA" id="ARBA00022692"/>
    </source>
</evidence>
<keyword evidence="3" id="KW-1133">Transmembrane helix</keyword>
<evidence type="ECO:0000313" key="7">
    <source>
        <dbReference type="Proteomes" id="UP001202328"/>
    </source>
</evidence>
<protein>
    <submittedName>
        <fullName evidence="6">Uncharacterized protein</fullName>
    </submittedName>
</protein>
<keyword evidence="4" id="KW-0472">Membrane</keyword>
<evidence type="ECO:0000256" key="3">
    <source>
        <dbReference type="ARBA" id="ARBA00022989"/>
    </source>
</evidence>
<name>A0AAD4XSQ6_9MAGN</name>
<gene>
    <name evidence="6" type="ORF">MKW98_024796</name>
</gene>
<evidence type="ECO:0000313" key="6">
    <source>
        <dbReference type="EMBL" id="KAI3940389.1"/>
    </source>
</evidence>
<comment type="caution">
    <text evidence="6">The sequence shown here is derived from an EMBL/GenBank/DDBJ whole genome shotgun (WGS) entry which is preliminary data.</text>
</comment>
<accession>A0AAD4XSQ6</accession>
<proteinExistence type="predicted"/>
<dbReference type="SUPFAM" id="SSF103511">
    <property type="entry name" value="Chlorophyll a-b binding protein"/>
    <property type="match status" value="1"/>
</dbReference>
<dbReference type="Proteomes" id="UP001202328">
    <property type="component" value="Unassembled WGS sequence"/>
</dbReference>
<sequence>MVSIAITSSSLQIASSSHRFSKKHQSLARPRCTLVTEQKTHVVTVNVENKSAAKLLDPQEKKLLKENGSAGNTQEPAQEIENESTAPRFHDERWKKGTWDLNCFVKNGKMDWDGVILAEARRRKFLEMYPETATNEEPVVFLSSIIPWWAWIMRSHLPEAELLNGRAAMVGFFMAYTVDVLTGLDMVGQAGNFVCKTGLFITLIGIMAFRKREDFGNLQKLADEATFYDKQWRASWEEQNSSPSSKKR</sequence>